<feature type="region of interest" description="Disordered" evidence="1">
    <location>
        <begin position="92"/>
        <end position="113"/>
    </location>
</feature>
<accession>A0A834CEV5</accession>
<reference evidence="2" key="1">
    <citation type="journal article" name="BMC Genomics">
        <title>Long-read sequencing and de novo genome assembly of marine medaka (Oryzias melastigma).</title>
        <authorList>
            <person name="Liang P."/>
            <person name="Saqib H.S.A."/>
            <person name="Ni X."/>
            <person name="Shen Y."/>
        </authorList>
    </citation>
    <scope>NUCLEOTIDE SEQUENCE</scope>
    <source>
        <strain evidence="2">Bigg-433</strain>
    </source>
</reference>
<sequence length="132" mass="14328">MLHLQEELLQDWHAATITDCSPAWSMCVDCSPDQYVKETQAEASQCFNFEKAAAEITGDLNGDLQLEISKFPSTAGSNIQSKCCTNTSAGANGSSNLSGTVHQSARVRHPTDSSDLRIKLISTLNPRPKNMI</sequence>
<organism evidence="2 3">
    <name type="scientific">Oryzias melastigma</name>
    <name type="common">Marine medaka</name>
    <dbReference type="NCBI Taxonomy" id="30732"/>
    <lineage>
        <taxon>Eukaryota</taxon>
        <taxon>Metazoa</taxon>
        <taxon>Chordata</taxon>
        <taxon>Craniata</taxon>
        <taxon>Vertebrata</taxon>
        <taxon>Euteleostomi</taxon>
        <taxon>Actinopterygii</taxon>
        <taxon>Neopterygii</taxon>
        <taxon>Teleostei</taxon>
        <taxon>Neoteleostei</taxon>
        <taxon>Acanthomorphata</taxon>
        <taxon>Ovalentaria</taxon>
        <taxon>Atherinomorphae</taxon>
        <taxon>Beloniformes</taxon>
        <taxon>Adrianichthyidae</taxon>
        <taxon>Oryziinae</taxon>
        <taxon>Oryzias</taxon>
    </lineage>
</organism>
<dbReference type="Proteomes" id="UP000646548">
    <property type="component" value="Unassembled WGS sequence"/>
</dbReference>
<dbReference type="AlphaFoldDB" id="A0A834CEV5"/>
<protein>
    <submittedName>
        <fullName evidence="2">Uncharacterized protein</fullName>
    </submittedName>
</protein>
<gene>
    <name evidence="2" type="ORF">FQA47_008298</name>
</gene>
<evidence type="ECO:0000313" key="3">
    <source>
        <dbReference type="Proteomes" id="UP000646548"/>
    </source>
</evidence>
<dbReference type="EMBL" id="WKFB01000360">
    <property type="protein sequence ID" value="KAF6725475.1"/>
    <property type="molecule type" value="Genomic_DNA"/>
</dbReference>
<evidence type="ECO:0000256" key="1">
    <source>
        <dbReference type="SAM" id="MobiDB-lite"/>
    </source>
</evidence>
<evidence type="ECO:0000313" key="2">
    <source>
        <dbReference type="EMBL" id="KAF6725475.1"/>
    </source>
</evidence>
<name>A0A834CEV5_ORYME</name>
<comment type="caution">
    <text evidence="2">The sequence shown here is derived from an EMBL/GenBank/DDBJ whole genome shotgun (WGS) entry which is preliminary data.</text>
</comment>
<proteinExistence type="predicted"/>